<feature type="region of interest" description="Disordered" evidence="3">
    <location>
        <begin position="263"/>
        <end position="415"/>
    </location>
</feature>
<feature type="region of interest" description="Disordered" evidence="3">
    <location>
        <begin position="1"/>
        <end position="135"/>
    </location>
</feature>
<feature type="compositionally biased region" description="Acidic residues" evidence="3">
    <location>
        <begin position="297"/>
        <end position="315"/>
    </location>
</feature>
<feature type="compositionally biased region" description="Acidic residues" evidence="3">
    <location>
        <begin position="48"/>
        <end position="59"/>
    </location>
</feature>
<feature type="compositionally biased region" description="Basic residues" evidence="3">
    <location>
        <begin position="612"/>
        <end position="622"/>
    </location>
</feature>
<name>A0A150G467_GONPE</name>
<dbReference type="STRING" id="33097.A0A150G467"/>
<proteinExistence type="predicted"/>
<evidence type="ECO:0000259" key="4">
    <source>
        <dbReference type="PROSITE" id="PS50827"/>
    </source>
</evidence>
<dbReference type="OrthoDB" id="548568at2759"/>
<feature type="compositionally biased region" description="Basic residues" evidence="3">
    <location>
        <begin position="63"/>
        <end position="85"/>
    </location>
</feature>
<feature type="compositionally biased region" description="Gly residues" evidence="3">
    <location>
        <begin position="268"/>
        <end position="296"/>
    </location>
</feature>
<protein>
    <recommendedName>
        <fullName evidence="4">DDT domain-containing protein</fullName>
    </recommendedName>
</protein>
<dbReference type="AlphaFoldDB" id="A0A150G467"/>
<evidence type="ECO:0000256" key="2">
    <source>
        <dbReference type="ARBA" id="ARBA00023242"/>
    </source>
</evidence>
<feature type="compositionally biased region" description="Low complexity" evidence="3">
    <location>
        <begin position="325"/>
        <end position="334"/>
    </location>
</feature>
<dbReference type="EMBL" id="LSYV01000075">
    <property type="protein sequence ID" value="KXZ44090.1"/>
    <property type="molecule type" value="Genomic_DNA"/>
</dbReference>
<feature type="domain" description="DDT" evidence="4">
    <location>
        <begin position="155"/>
        <end position="215"/>
    </location>
</feature>
<sequence length="1087" mass="114576">MQSGLGLDGSEESPDNLFGLQQPTKRPRREPSGQQAPVNSPPEGESSSSDDDSDADDDTPGGRRGRGRGRGRGRAGRAGRGRGGRGGRGAGRKSQDQLFPEDLSDIGGPVGEEVGDDDDDGVVAGPEHGRDGEPGPPVFVLIEQPNGAPPLEIPGPVFADIVSAYNILRSFSWQLKLSPFSLTDLCIAMCAGQPCELLDQLHVCILRTLAAHETSAARRRRRLDLEHLDEVTWPEFVWEWLELAGEKQLMKHRAQAAPEFLQHDAGADGAGPSGAATGEGGGAAAGDGADAGGGSDGDGDGDADMEDGSEAEDVAVGDQPVTGEAPADGAAGDQPPQPIKRKRGRPRLDPNAPRPPPKAPRLGAPGDEAKFQRGAGLRPRRYGDPSPRRWADDLPHASSLTDLQAGPRSGCKAGPADPEAYANRYRHAWENFVQAMKVAYDTEYKKSKRAGATPASALAVPLPLPSYSWPIVQAKKPCLLPLVRDRSGGLTELVAEGRLAVLQHYLLRTERELWGLLDGGWAAGGSRGLEYRRMWVRLVREAETPAQLAPRFLELEAALRRSLPVLAPGWDPYRRDPAELALLEAMAADRQRDADQYRRRRITSLIPQPKKGPGRPARKKMPAHLQMWNNLRSQQAAATRTTPGPGGAAGRDAGSEAADDGEEEDGAGAAGMDVDVGDSIRDGSLDDLAATPLEPPPPRESQSQPPDDCTSQAPASQPASQPAGGEVEAGTGGSGGRSSRRRSRGSAPNRDATARAAAAAAAAGGGGAGGSGGAGERGPAPAAPARPLGLDGELVLDKWWRDLLASYGEVDAVDLLGAAAAAASGGGDPLEGPERRAALRQARTGWMWWRPPVQRAEGLLALPRDTVRRLARKGGSALVPQGVIYHTNLRHTMSRRLAWIATTQHATSVAQLAVQARLLEDAIQWERIRPPLPAAEASAAAEAAAEAGGSAAAAAAPQLPPEYAPYVSCTALARRVQGPDRKEAEYLLAPSEAALLASHQQRQLQLQQQQQQQQGHGLNGVRILTGSAGVSQWVPESSVPLWLVRGYEERLRGEEFKRAGAAGGSQGPVVGEVVRSAQQQAEGCATV</sequence>
<feature type="compositionally biased region" description="Low complexity" evidence="3">
    <location>
        <begin position="700"/>
        <end position="723"/>
    </location>
</feature>
<feature type="compositionally biased region" description="Acidic residues" evidence="3">
    <location>
        <begin position="657"/>
        <end position="666"/>
    </location>
</feature>
<accession>A0A150G467</accession>
<dbReference type="SMART" id="SM00571">
    <property type="entry name" value="DDT"/>
    <property type="match status" value="1"/>
</dbReference>
<evidence type="ECO:0000313" key="5">
    <source>
        <dbReference type="EMBL" id="KXZ44090.1"/>
    </source>
</evidence>
<evidence type="ECO:0000256" key="3">
    <source>
        <dbReference type="SAM" id="MobiDB-lite"/>
    </source>
</evidence>
<comment type="subcellular location">
    <subcellularLocation>
        <location evidence="1">Nucleus</location>
    </subcellularLocation>
</comment>
<feature type="compositionally biased region" description="Low complexity" evidence="3">
    <location>
        <begin position="745"/>
        <end position="762"/>
    </location>
</feature>
<evidence type="ECO:0000313" key="6">
    <source>
        <dbReference type="Proteomes" id="UP000075714"/>
    </source>
</evidence>
<keyword evidence="2" id="KW-0539">Nucleus</keyword>
<comment type="caution">
    <text evidence="5">The sequence shown here is derived from an EMBL/GenBank/DDBJ whole genome shotgun (WGS) entry which is preliminary data.</text>
</comment>
<evidence type="ECO:0000256" key="1">
    <source>
        <dbReference type="ARBA" id="ARBA00004123"/>
    </source>
</evidence>
<dbReference type="InterPro" id="IPR018501">
    <property type="entry name" value="DDT_dom"/>
</dbReference>
<reference evidence="6" key="1">
    <citation type="journal article" date="2016" name="Nat. Commun.">
        <title>The Gonium pectorale genome demonstrates co-option of cell cycle regulation during the evolution of multicellularity.</title>
        <authorList>
            <person name="Hanschen E.R."/>
            <person name="Marriage T.N."/>
            <person name="Ferris P.J."/>
            <person name="Hamaji T."/>
            <person name="Toyoda A."/>
            <person name="Fujiyama A."/>
            <person name="Neme R."/>
            <person name="Noguchi H."/>
            <person name="Minakuchi Y."/>
            <person name="Suzuki M."/>
            <person name="Kawai-Toyooka H."/>
            <person name="Smith D.R."/>
            <person name="Sparks H."/>
            <person name="Anderson J."/>
            <person name="Bakaric R."/>
            <person name="Luria V."/>
            <person name="Karger A."/>
            <person name="Kirschner M.W."/>
            <person name="Durand P.M."/>
            <person name="Michod R.E."/>
            <person name="Nozaki H."/>
            <person name="Olson B.J."/>
        </authorList>
    </citation>
    <scope>NUCLEOTIDE SEQUENCE [LARGE SCALE GENOMIC DNA]</scope>
    <source>
        <strain evidence="6">NIES-2863</strain>
    </source>
</reference>
<dbReference type="PANTHER" id="PTHR46508:SF1">
    <property type="entry name" value="PHD FINGER FAMILY PROTEIN"/>
    <property type="match status" value="1"/>
</dbReference>
<dbReference type="PROSITE" id="PS50827">
    <property type="entry name" value="DDT"/>
    <property type="match status" value="1"/>
</dbReference>
<dbReference type="GO" id="GO:0005634">
    <property type="term" value="C:nucleus"/>
    <property type="evidence" value="ECO:0007669"/>
    <property type="project" value="UniProtKB-SubCell"/>
</dbReference>
<dbReference type="Pfam" id="PF02791">
    <property type="entry name" value="DDT"/>
    <property type="match status" value="1"/>
</dbReference>
<gene>
    <name evidence="5" type="ORF">GPECTOR_74g704</name>
</gene>
<dbReference type="Proteomes" id="UP000075714">
    <property type="component" value="Unassembled WGS sequence"/>
</dbReference>
<feature type="region of interest" description="Disordered" evidence="3">
    <location>
        <begin position="634"/>
        <end position="785"/>
    </location>
</feature>
<feature type="compositionally biased region" description="Basic and acidic residues" evidence="3">
    <location>
        <begin position="381"/>
        <end position="395"/>
    </location>
</feature>
<keyword evidence="6" id="KW-1185">Reference proteome</keyword>
<feature type="region of interest" description="Disordered" evidence="3">
    <location>
        <begin position="592"/>
        <end position="622"/>
    </location>
</feature>
<feature type="compositionally biased region" description="Gly residues" evidence="3">
    <location>
        <begin position="763"/>
        <end position="776"/>
    </location>
</feature>
<organism evidence="5 6">
    <name type="scientific">Gonium pectorale</name>
    <name type="common">Green alga</name>
    <dbReference type="NCBI Taxonomy" id="33097"/>
    <lineage>
        <taxon>Eukaryota</taxon>
        <taxon>Viridiplantae</taxon>
        <taxon>Chlorophyta</taxon>
        <taxon>core chlorophytes</taxon>
        <taxon>Chlorophyceae</taxon>
        <taxon>CS clade</taxon>
        <taxon>Chlamydomonadales</taxon>
        <taxon>Volvocaceae</taxon>
        <taxon>Gonium</taxon>
    </lineage>
</organism>
<dbReference type="PANTHER" id="PTHR46508">
    <property type="entry name" value="PHD FINGER FAMILY PROTEIN"/>
    <property type="match status" value="1"/>
</dbReference>